<name>A0A1E3AQA2_9FIRM</name>
<sequence length="327" mass="37640">MSQRKDLAVKKFLEKPENFSDLFNGSIFCGRQVLRADMLERLPGESALTFPDKAGQKVSERRYRDAICKASGSTTYAVFAVEGQEKTHYAMPVREMLYDALNYAGQIKELTDRHRREKDYNNSAEFLSGLLAEDRLAPVVTICFYYGTSEWDGPRELFDILDIPEEFEDMKPFMTNYKVNLVQASDVDPENFRTDLKLIFRLLSMASDGKEMKRYIRERSEEFSHISYETYDCLRELLHVDKWWKINEDTNSGKGEVNMCKALEEIAEMARQEGVELGKKAGEKEGFEQGLLLAKQVIRLAKEGHSVEEMAEICGIPAEKIREITED</sequence>
<dbReference type="EMBL" id="MCGI01000003">
    <property type="protein sequence ID" value="ODM10671.1"/>
    <property type="molecule type" value="Genomic_DNA"/>
</dbReference>
<protein>
    <submittedName>
        <fullName evidence="1">Putative transposase</fullName>
    </submittedName>
</protein>
<gene>
    <name evidence="1" type="ORF">BEH84_03100</name>
</gene>
<accession>A0A1E3AQA2</accession>
<dbReference type="RefSeq" id="WP_069157522.1">
    <property type="nucleotide sequence ID" value="NZ_DBFYTC010000181.1"/>
</dbReference>
<organism evidence="1 2">
    <name type="scientific">Eisenbergiella tayi</name>
    <dbReference type="NCBI Taxonomy" id="1432052"/>
    <lineage>
        <taxon>Bacteria</taxon>
        <taxon>Bacillati</taxon>
        <taxon>Bacillota</taxon>
        <taxon>Clostridia</taxon>
        <taxon>Lachnospirales</taxon>
        <taxon>Lachnospiraceae</taxon>
        <taxon>Eisenbergiella</taxon>
    </lineage>
</organism>
<dbReference type="GeneID" id="93303187"/>
<evidence type="ECO:0000313" key="1">
    <source>
        <dbReference type="EMBL" id="ODM10671.1"/>
    </source>
</evidence>
<comment type="caution">
    <text evidence="1">The sequence shown here is derived from an EMBL/GenBank/DDBJ whole genome shotgun (WGS) entry which is preliminary data.</text>
</comment>
<dbReference type="Proteomes" id="UP000095003">
    <property type="component" value="Unassembled WGS sequence"/>
</dbReference>
<reference evidence="1 2" key="1">
    <citation type="submission" date="2016-07" db="EMBL/GenBank/DDBJ databases">
        <title>Characterization of isolates of Eisenbergiella tayi derived from blood cultures, using whole genome sequencing.</title>
        <authorList>
            <person name="Burdz T."/>
            <person name="Wiebe D."/>
            <person name="Huynh C."/>
            <person name="Bernard K."/>
        </authorList>
    </citation>
    <scope>NUCLEOTIDE SEQUENCE [LARGE SCALE GENOMIC DNA]</scope>
    <source>
        <strain evidence="1 2">NML 120489</strain>
    </source>
</reference>
<evidence type="ECO:0000313" key="2">
    <source>
        <dbReference type="Proteomes" id="UP000095003"/>
    </source>
</evidence>
<dbReference type="AlphaFoldDB" id="A0A1E3AQA2"/>
<proteinExistence type="predicted"/>